<keyword evidence="2" id="KW-1185">Reference proteome</keyword>
<proteinExistence type="predicted"/>
<dbReference type="EMBL" id="ML178833">
    <property type="protein sequence ID" value="TFK99607.1"/>
    <property type="molecule type" value="Genomic_DNA"/>
</dbReference>
<gene>
    <name evidence="1" type="ORF">BDV98DRAFT_173819</name>
</gene>
<name>A0A5C3QEJ1_9AGAR</name>
<accession>A0A5C3QEJ1</accession>
<dbReference type="AlphaFoldDB" id="A0A5C3QEJ1"/>
<reference evidence="1 2" key="1">
    <citation type="journal article" date="2019" name="Nat. Ecol. Evol.">
        <title>Megaphylogeny resolves global patterns of mushroom evolution.</title>
        <authorList>
            <person name="Varga T."/>
            <person name="Krizsan K."/>
            <person name="Foldi C."/>
            <person name="Dima B."/>
            <person name="Sanchez-Garcia M."/>
            <person name="Sanchez-Ramirez S."/>
            <person name="Szollosi G.J."/>
            <person name="Szarkandi J.G."/>
            <person name="Papp V."/>
            <person name="Albert L."/>
            <person name="Andreopoulos W."/>
            <person name="Angelini C."/>
            <person name="Antonin V."/>
            <person name="Barry K.W."/>
            <person name="Bougher N.L."/>
            <person name="Buchanan P."/>
            <person name="Buyck B."/>
            <person name="Bense V."/>
            <person name="Catcheside P."/>
            <person name="Chovatia M."/>
            <person name="Cooper J."/>
            <person name="Damon W."/>
            <person name="Desjardin D."/>
            <person name="Finy P."/>
            <person name="Geml J."/>
            <person name="Haridas S."/>
            <person name="Hughes K."/>
            <person name="Justo A."/>
            <person name="Karasinski D."/>
            <person name="Kautmanova I."/>
            <person name="Kiss B."/>
            <person name="Kocsube S."/>
            <person name="Kotiranta H."/>
            <person name="LaButti K.M."/>
            <person name="Lechner B.E."/>
            <person name="Liimatainen K."/>
            <person name="Lipzen A."/>
            <person name="Lukacs Z."/>
            <person name="Mihaltcheva S."/>
            <person name="Morgado L.N."/>
            <person name="Niskanen T."/>
            <person name="Noordeloos M.E."/>
            <person name="Ohm R.A."/>
            <person name="Ortiz-Santana B."/>
            <person name="Ovrebo C."/>
            <person name="Racz N."/>
            <person name="Riley R."/>
            <person name="Savchenko A."/>
            <person name="Shiryaev A."/>
            <person name="Soop K."/>
            <person name="Spirin V."/>
            <person name="Szebenyi C."/>
            <person name="Tomsovsky M."/>
            <person name="Tulloss R.E."/>
            <person name="Uehling J."/>
            <person name="Grigoriev I.V."/>
            <person name="Vagvolgyi C."/>
            <person name="Papp T."/>
            <person name="Martin F.M."/>
            <person name="Miettinen O."/>
            <person name="Hibbett D.S."/>
            <person name="Nagy L.G."/>
        </authorList>
    </citation>
    <scope>NUCLEOTIDE SEQUENCE [LARGE SCALE GENOMIC DNA]</scope>
    <source>
        <strain evidence="1 2">CBS 309.79</strain>
    </source>
</reference>
<sequence length="117" mass="13558">MVFIGSWSPTTLSLRLSLALLCERVSYLQYVFLHSPRKSAGLLCCDSWVKSVLRRVDNAWILRPSGVPRERRTLVANHHRSASSCFFMSQPVHSPSESLTRYQLHCTRPWKSRQPMR</sequence>
<evidence type="ECO:0000313" key="1">
    <source>
        <dbReference type="EMBL" id="TFK99607.1"/>
    </source>
</evidence>
<dbReference type="Proteomes" id="UP000305067">
    <property type="component" value="Unassembled WGS sequence"/>
</dbReference>
<evidence type="ECO:0000313" key="2">
    <source>
        <dbReference type="Proteomes" id="UP000305067"/>
    </source>
</evidence>
<organism evidence="1 2">
    <name type="scientific">Pterulicium gracile</name>
    <dbReference type="NCBI Taxonomy" id="1884261"/>
    <lineage>
        <taxon>Eukaryota</taxon>
        <taxon>Fungi</taxon>
        <taxon>Dikarya</taxon>
        <taxon>Basidiomycota</taxon>
        <taxon>Agaricomycotina</taxon>
        <taxon>Agaricomycetes</taxon>
        <taxon>Agaricomycetidae</taxon>
        <taxon>Agaricales</taxon>
        <taxon>Pleurotineae</taxon>
        <taxon>Pterulaceae</taxon>
        <taxon>Pterulicium</taxon>
    </lineage>
</organism>
<protein>
    <submittedName>
        <fullName evidence="1">Uncharacterized protein</fullName>
    </submittedName>
</protein>